<dbReference type="GO" id="GO:0000166">
    <property type="term" value="F:nucleotide binding"/>
    <property type="evidence" value="ECO:0007669"/>
    <property type="project" value="InterPro"/>
</dbReference>
<sequence>MVNTAEPVAGKGIRADVDGHTVAVGSADLLDQALDKARILELNAAGKTAMYVRVGRANAEAGGGSTGPIPAQTEGWGQRMNIPRLWSLVRSMAMVMRARCT</sequence>
<dbReference type="AlphaFoldDB" id="A0AAE3G8W2"/>
<name>A0AAE3G8W2_9GAMM</name>
<dbReference type="EMBL" id="JALJXV010000015">
    <property type="protein sequence ID" value="MCP1677183.1"/>
    <property type="molecule type" value="Genomic_DNA"/>
</dbReference>
<evidence type="ECO:0000313" key="1">
    <source>
        <dbReference type="EMBL" id="MCP1677183.1"/>
    </source>
</evidence>
<organism evidence="1 2">
    <name type="scientific">Natronocella acetinitrilica</name>
    <dbReference type="NCBI Taxonomy" id="414046"/>
    <lineage>
        <taxon>Bacteria</taxon>
        <taxon>Pseudomonadati</taxon>
        <taxon>Pseudomonadota</taxon>
        <taxon>Gammaproteobacteria</taxon>
        <taxon>Chromatiales</taxon>
        <taxon>Ectothiorhodospiraceae</taxon>
        <taxon>Natronocella</taxon>
    </lineage>
</organism>
<dbReference type="InterPro" id="IPR023299">
    <property type="entry name" value="ATPase_P-typ_cyto_dom_N"/>
</dbReference>
<proteinExistence type="predicted"/>
<keyword evidence="2" id="KW-1185">Reference proteome</keyword>
<evidence type="ECO:0000313" key="2">
    <source>
        <dbReference type="Proteomes" id="UP001205843"/>
    </source>
</evidence>
<dbReference type="Proteomes" id="UP001205843">
    <property type="component" value="Unassembled WGS sequence"/>
</dbReference>
<accession>A0AAE3G8W2</accession>
<dbReference type="SUPFAM" id="SSF81660">
    <property type="entry name" value="Metal cation-transporting ATPase, ATP-binding domain N"/>
    <property type="match status" value="1"/>
</dbReference>
<protein>
    <submittedName>
        <fullName evidence="1">Uncharacterized protein</fullName>
    </submittedName>
</protein>
<reference evidence="1" key="1">
    <citation type="submission" date="2022-03" db="EMBL/GenBank/DDBJ databases">
        <title>Genomic Encyclopedia of Type Strains, Phase III (KMG-III): the genomes of soil and plant-associated and newly described type strains.</title>
        <authorList>
            <person name="Whitman W."/>
        </authorList>
    </citation>
    <scope>NUCLEOTIDE SEQUENCE</scope>
    <source>
        <strain evidence="1">ANL 6-2</strain>
    </source>
</reference>
<comment type="caution">
    <text evidence="1">The sequence shown here is derived from an EMBL/GenBank/DDBJ whole genome shotgun (WGS) entry which is preliminary data.</text>
</comment>
<gene>
    <name evidence="1" type="ORF">J2T57_004360</name>
</gene>
<dbReference type="Gene3D" id="3.40.1110.10">
    <property type="entry name" value="Calcium-transporting ATPase, cytoplasmic domain N"/>
    <property type="match status" value="1"/>
</dbReference>